<reference evidence="4" key="1">
    <citation type="submission" date="2022-11" db="EMBL/GenBank/DDBJ databases">
        <authorList>
            <person name="Petersen C."/>
        </authorList>
    </citation>
    <scope>NUCLEOTIDE SEQUENCE</scope>
    <source>
        <strain evidence="4">IBT 34128</strain>
    </source>
</reference>
<feature type="compositionally biased region" description="Polar residues" evidence="2">
    <location>
        <begin position="131"/>
        <end position="140"/>
    </location>
</feature>
<feature type="compositionally biased region" description="Basic and acidic residues" evidence="2">
    <location>
        <begin position="317"/>
        <end position="334"/>
    </location>
</feature>
<feature type="domain" description="CRIB" evidence="3">
    <location>
        <begin position="225"/>
        <end position="244"/>
    </location>
</feature>
<accession>A0A9W9F8I3</accession>
<dbReference type="GO" id="GO:0031588">
    <property type="term" value="C:nucleotide-activated protein kinase complex"/>
    <property type="evidence" value="ECO:0007669"/>
    <property type="project" value="TreeGrafter"/>
</dbReference>
<dbReference type="CDD" id="cd02859">
    <property type="entry name" value="E_set_AMPKbeta_like_N"/>
    <property type="match status" value="1"/>
</dbReference>
<name>A0A9W9F8I3_9EURO</name>
<dbReference type="PROSITE" id="PS50108">
    <property type="entry name" value="CRIB"/>
    <property type="match status" value="1"/>
</dbReference>
<dbReference type="GO" id="GO:0019901">
    <property type="term" value="F:protein kinase binding"/>
    <property type="evidence" value="ECO:0007669"/>
    <property type="project" value="TreeGrafter"/>
</dbReference>
<comment type="caution">
    <text evidence="4">The sequence shown here is derived from an EMBL/GenBank/DDBJ whole genome shotgun (WGS) entry which is preliminary data.</text>
</comment>
<dbReference type="Gene3D" id="2.60.40.10">
    <property type="entry name" value="Immunoglobulins"/>
    <property type="match status" value="1"/>
</dbReference>
<dbReference type="Pfam" id="PF16561">
    <property type="entry name" value="AMPK1_CBM"/>
    <property type="match status" value="1"/>
</dbReference>
<dbReference type="GeneID" id="81394649"/>
<dbReference type="GO" id="GO:0005737">
    <property type="term" value="C:cytoplasm"/>
    <property type="evidence" value="ECO:0007669"/>
    <property type="project" value="TreeGrafter"/>
</dbReference>
<organism evidence="4 5">
    <name type="scientific">Penicillium alfredii</name>
    <dbReference type="NCBI Taxonomy" id="1506179"/>
    <lineage>
        <taxon>Eukaryota</taxon>
        <taxon>Fungi</taxon>
        <taxon>Dikarya</taxon>
        <taxon>Ascomycota</taxon>
        <taxon>Pezizomycotina</taxon>
        <taxon>Eurotiomycetes</taxon>
        <taxon>Eurotiomycetidae</taxon>
        <taxon>Eurotiales</taxon>
        <taxon>Aspergillaceae</taxon>
        <taxon>Penicillium</taxon>
    </lineage>
</organism>
<dbReference type="AlphaFoldDB" id="A0A9W9F8I3"/>
<dbReference type="OrthoDB" id="5873279at2759"/>
<dbReference type="PANTHER" id="PTHR10343:SF81">
    <property type="entry name" value="CRUCIFORM DNA-RECOGNIZING PROTEIN 1-RELATED"/>
    <property type="match status" value="1"/>
</dbReference>
<evidence type="ECO:0000256" key="2">
    <source>
        <dbReference type="SAM" id="MobiDB-lite"/>
    </source>
</evidence>
<dbReference type="GO" id="GO:0005634">
    <property type="term" value="C:nucleus"/>
    <property type="evidence" value="ECO:0007669"/>
    <property type="project" value="TreeGrafter"/>
</dbReference>
<evidence type="ECO:0000313" key="5">
    <source>
        <dbReference type="Proteomes" id="UP001141434"/>
    </source>
</evidence>
<evidence type="ECO:0000259" key="3">
    <source>
        <dbReference type="PROSITE" id="PS50108"/>
    </source>
</evidence>
<feature type="compositionally biased region" description="Low complexity" evidence="2">
    <location>
        <begin position="340"/>
        <end position="370"/>
    </location>
</feature>
<dbReference type="InterPro" id="IPR013783">
    <property type="entry name" value="Ig-like_fold"/>
</dbReference>
<evidence type="ECO:0000256" key="1">
    <source>
        <dbReference type="ARBA" id="ARBA00038216"/>
    </source>
</evidence>
<dbReference type="GO" id="GO:0007165">
    <property type="term" value="P:signal transduction"/>
    <property type="evidence" value="ECO:0007669"/>
    <property type="project" value="TreeGrafter"/>
</dbReference>
<dbReference type="InterPro" id="IPR050827">
    <property type="entry name" value="CRP1_MDG1_kinase"/>
</dbReference>
<dbReference type="InterPro" id="IPR000095">
    <property type="entry name" value="CRIB_dom"/>
</dbReference>
<feature type="compositionally biased region" description="Polar residues" evidence="2">
    <location>
        <begin position="410"/>
        <end position="425"/>
    </location>
</feature>
<dbReference type="RefSeq" id="XP_056511094.1">
    <property type="nucleotide sequence ID" value="XM_056655481.1"/>
</dbReference>
<sequence length="482" mass="49871">MGTFIFQWPYNANEVFVTGTFDDWGKTVKLDRVGDVFAKEVSLPVEKTQYKFVVDGTWTTDSRVREENDEHNNINNVLLPEEIKTQTDSGAHGLATMSGVTPDSTAAALAANVPKEEANGSLPGTFPETPGQESEQTLSVNPIPVSGGYGNPIKLNPGEKVPDASTIHGNTVESSVKLDRESYEKGDSVPLGSAGVQNTPDTAGPSAFNLPPVSKNTIPESSLPIGGPAQRAAATDLEHNQHVGGPAQQAAMTDPGYTIQSAAPTSTTAALAAGVPLESQKEKQTNGDKPVSEVPQVVQESIAEAHKAPEATTNKEAVGEKKEVEQELQRKVDVNESLGAPAPTTTAATSATAPRGTTNLGVDSVDVSPTSTPPPGRAAPTSAPTSAPATEPKTAVSGVGKEQIQAPTEGDSSAEATGPTVTTGVASAPTAETSTATTAEQSASTENAAAIAQKSEAQGSAKEEKKKKRLSGFFSKLKEKLK</sequence>
<keyword evidence="5" id="KW-1185">Reference proteome</keyword>
<comment type="similarity">
    <text evidence="1">Belongs to the CRP1/MDG1 family.</text>
</comment>
<dbReference type="InterPro" id="IPR032640">
    <property type="entry name" value="AMPK1_CBM"/>
</dbReference>
<dbReference type="PANTHER" id="PTHR10343">
    <property type="entry name" value="5'-AMP-ACTIVATED PROTEIN KINASE , BETA SUBUNIT"/>
    <property type="match status" value="1"/>
</dbReference>
<feature type="compositionally biased region" description="Basic and acidic residues" evidence="2">
    <location>
        <begin position="176"/>
        <end position="187"/>
    </location>
</feature>
<feature type="region of interest" description="Disordered" evidence="2">
    <location>
        <begin position="272"/>
        <end position="468"/>
    </location>
</feature>
<feature type="compositionally biased region" description="Low complexity" evidence="2">
    <location>
        <begin position="378"/>
        <end position="395"/>
    </location>
</feature>
<gene>
    <name evidence="4" type="ORF">NUU61_004899</name>
</gene>
<reference evidence="4" key="2">
    <citation type="journal article" date="2023" name="IMA Fungus">
        <title>Comparative genomic study of the Penicillium genus elucidates a diverse pangenome and 15 lateral gene transfer events.</title>
        <authorList>
            <person name="Petersen C."/>
            <person name="Sorensen T."/>
            <person name="Nielsen M.R."/>
            <person name="Sondergaard T.E."/>
            <person name="Sorensen J.L."/>
            <person name="Fitzpatrick D.A."/>
            <person name="Frisvad J.C."/>
            <person name="Nielsen K.L."/>
        </authorList>
    </citation>
    <scope>NUCLEOTIDE SEQUENCE</scope>
    <source>
        <strain evidence="4">IBT 34128</strain>
    </source>
</reference>
<feature type="compositionally biased region" description="Low complexity" evidence="2">
    <location>
        <begin position="426"/>
        <end position="450"/>
    </location>
</feature>
<proteinExistence type="inferred from homology"/>
<dbReference type="EMBL" id="JAPMSZ010000007">
    <property type="protein sequence ID" value="KAJ5095543.1"/>
    <property type="molecule type" value="Genomic_DNA"/>
</dbReference>
<evidence type="ECO:0000313" key="4">
    <source>
        <dbReference type="EMBL" id="KAJ5095543.1"/>
    </source>
</evidence>
<dbReference type="Proteomes" id="UP001141434">
    <property type="component" value="Unassembled WGS sequence"/>
</dbReference>
<protein>
    <recommendedName>
        <fullName evidence="3">CRIB domain-containing protein</fullName>
    </recommendedName>
</protein>
<dbReference type="InterPro" id="IPR014756">
    <property type="entry name" value="Ig_E-set"/>
</dbReference>
<dbReference type="SUPFAM" id="SSF81296">
    <property type="entry name" value="E set domains"/>
    <property type="match status" value="1"/>
</dbReference>
<feature type="region of interest" description="Disordered" evidence="2">
    <location>
        <begin position="117"/>
        <end position="230"/>
    </location>
</feature>